<keyword evidence="2 4" id="KW-0378">Hydrolase</keyword>
<evidence type="ECO:0000313" key="7">
    <source>
        <dbReference type="Proteomes" id="UP000464524"/>
    </source>
</evidence>
<dbReference type="InterPro" id="IPR049475">
    <property type="entry name" value="Mann_GBD_bact"/>
</dbReference>
<dbReference type="OrthoDB" id="9816550at2"/>
<keyword evidence="7" id="KW-1185">Reference proteome</keyword>
<keyword evidence="3 4" id="KW-0326">Glycosidase</keyword>
<dbReference type="Pfam" id="PF02156">
    <property type="entry name" value="Glyco_hydro_26"/>
    <property type="match status" value="1"/>
</dbReference>
<dbReference type="PANTHER" id="PTHR40079:SF4">
    <property type="entry name" value="GH26 DOMAIN-CONTAINING PROTEIN-RELATED"/>
    <property type="match status" value="1"/>
</dbReference>
<dbReference type="InterPro" id="IPR017853">
    <property type="entry name" value="GH"/>
</dbReference>
<dbReference type="Gene3D" id="2.60.40.3010">
    <property type="match status" value="1"/>
</dbReference>
<dbReference type="InterPro" id="IPR005084">
    <property type="entry name" value="CBM6"/>
</dbReference>
<dbReference type="PROSITE" id="PS51764">
    <property type="entry name" value="GH26"/>
    <property type="match status" value="1"/>
</dbReference>
<evidence type="ECO:0000256" key="1">
    <source>
        <dbReference type="ARBA" id="ARBA00007754"/>
    </source>
</evidence>
<dbReference type="Proteomes" id="UP000464524">
    <property type="component" value="Chromosome"/>
</dbReference>
<comment type="similarity">
    <text evidence="1 4">Belongs to the glycosyl hydrolase 26 family.</text>
</comment>
<dbReference type="Pfam" id="PF16990">
    <property type="entry name" value="CBM_35"/>
    <property type="match status" value="1"/>
</dbReference>
<sequence>MFNQSNSFSRCVLGVSVALGLSGCLGGESLNTESATYVPESRPLDVIAPADIEVKPGDDVTISGRLVGTTDGQTVVWSQISGTAVSITDPSAATLTFSVPDSIRSDKLVFQIAAINADGSAATNEDGEAIVDIVEITVFDPDSVITLDVSADSATLNGATLVVEGDDMFVAGAMNDTHTADIEPGMSVTFNIDDQVGFYTLNVRYLIPTDYGGKMASAIVNGVTYDFEFSATGQWEELRVGVVKLTDGENTIEVGGGWNYYRIDGISLIPAAAPAEPLPVAPTLVNANASDEALALMSLLSENYAKATLSGQTEFPRKVDDDFPLTETNKIIQATGDDAPAIVAFDYMNYSASYAGADGSAEGLTEAMITAHKNQNVILSALFHWRAPSGNAGTGDGSFYTDSTTFNFAAALADPDGADYAALLDDIDTVATELKKLADAGIPVIWRPLHEAEGGWFWWGDQGASEYKKLWMLMYQRMTDMHGLNNLIWVFTHTDGLSEDWYPGDEYVDIVGFDGYGEPKNDNTLTFTSQYSTLKERFDGKKLVALTETGTIPDVALMHEQNAWWSFFITWNSETWNSDSVIGPQGADPVEIDENYDYDGVINLADLPGGRQKVSGTFANFESDVYGWEAQLNWSPTDGITTSTNWAASGQNSLVLSKDMTQADALDNVVFQTYPANGIDVTDVGTLSIKVNAINAGTNVNAHIFFKAPDGVESWPEAVAVSEGGTELTIDTTDIDLITGLGVRFQGLDGTATEAQYLIDDVRLDGNQIYDFEPDPMGWAAQVNWSNTSGITLSRDWSSDGAQSLAFIKDLSALGVSENVVMQTYPEGGIDVADKSTLTLHAYTTDSGAATDAHIFFKAPDGVESWPDAVAVGADGVELSIDVAEIAQIDGLGVRFNSVDSAATNAKFYIDNIQLDGANIMSFEDTSGFELQVNWVPASGLQRSTEWTASGKYSLAGAVQIADSDEVVIQNYPLGGVLLGDEVTALTLTAFIPGASSTATAKLWAKDKDGTWRDAGAVPMTAQGTQLSLDIADLTEIQGFGVQFQGLSDTDGTFFIDDVKFTQ</sequence>
<dbReference type="AlphaFoldDB" id="A0A857JL94"/>
<dbReference type="GO" id="GO:0006080">
    <property type="term" value="P:substituted mannan metabolic process"/>
    <property type="evidence" value="ECO:0007669"/>
    <property type="project" value="InterPro"/>
</dbReference>
<evidence type="ECO:0000256" key="4">
    <source>
        <dbReference type="PROSITE-ProRule" id="PRU01100"/>
    </source>
</evidence>
<dbReference type="PRINTS" id="PR00739">
    <property type="entry name" value="GLHYDRLASE26"/>
</dbReference>
<accession>A0A857JL94</accession>
<dbReference type="EMBL" id="CP047656">
    <property type="protein sequence ID" value="QHJ11384.1"/>
    <property type="molecule type" value="Genomic_DNA"/>
</dbReference>
<dbReference type="InterPro" id="IPR000805">
    <property type="entry name" value="Glyco_hydro_26"/>
</dbReference>
<organism evidence="6 7">
    <name type="scientific">Paraglaciecola mesophila</name>
    <dbReference type="NCBI Taxonomy" id="197222"/>
    <lineage>
        <taxon>Bacteria</taxon>
        <taxon>Pseudomonadati</taxon>
        <taxon>Pseudomonadota</taxon>
        <taxon>Gammaproteobacteria</taxon>
        <taxon>Alteromonadales</taxon>
        <taxon>Alteromonadaceae</taxon>
        <taxon>Paraglaciecola</taxon>
    </lineage>
</organism>
<dbReference type="PANTHER" id="PTHR40079">
    <property type="entry name" value="MANNAN ENDO-1,4-BETA-MANNOSIDASE E-RELATED"/>
    <property type="match status" value="1"/>
</dbReference>
<proteinExistence type="inferred from homology"/>
<dbReference type="InterPro" id="IPR008979">
    <property type="entry name" value="Galactose-bd-like_sf"/>
</dbReference>
<dbReference type="InterPro" id="IPR022790">
    <property type="entry name" value="GH26_dom"/>
</dbReference>
<dbReference type="KEGG" id="pmes:FX988_01613"/>
<dbReference type="GO" id="GO:0030246">
    <property type="term" value="F:carbohydrate binding"/>
    <property type="evidence" value="ECO:0007669"/>
    <property type="project" value="InterPro"/>
</dbReference>
<dbReference type="Gene3D" id="3.20.20.80">
    <property type="entry name" value="Glycosidases"/>
    <property type="match status" value="1"/>
</dbReference>
<evidence type="ECO:0000256" key="3">
    <source>
        <dbReference type="ARBA" id="ARBA00023295"/>
    </source>
</evidence>
<reference evidence="6 7" key="1">
    <citation type="submission" date="2019-12" db="EMBL/GenBank/DDBJ databases">
        <title>Genome sequencing and assembly of endphytes of Porphyra tenera.</title>
        <authorList>
            <person name="Park J.M."/>
            <person name="Shin R."/>
            <person name="Jo S.H."/>
        </authorList>
    </citation>
    <scope>NUCLEOTIDE SEQUENCE [LARGE SCALE GENOMIC DNA]</scope>
    <source>
        <strain evidence="6 7">GPM4</strain>
    </source>
</reference>
<dbReference type="SUPFAM" id="SSF49785">
    <property type="entry name" value="Galactose-binding domain-like"/>
    <property type="match status" value="3"/>
</dbReference>
<dbReference type="SUPFAM" id="SSF51445">
    <property type="entry name" value="(Trans)glycosidases"/>
    <property type="match status" value="1"/>
</dbReference>
<dbReference type="Pfam" id="PF21253">
    <property type="entry name" value="Mann_GBD_bact"/>
    <property type="match status" value="2"/>
</dbReference>
<evidence type="ECO:0000256" key="2">
    <source>
        <dbReference type="ARBA" id="ARBA00022801"/>
    </source>
</evidence>
<gene>
    <name evidence="6" type="ORF">FX988_01613</name>
</gene>
<dbReference type="EC" id="3.2.1.78" evidence="6"/>
<protein>
    <submittedName>
        <fullName evidence="6">Mannan endo-1,4-beta-mannosidase</fullName>
        <ecNumber evidence="6">3.2.1.78</ecNumber>
    </submittedName>
</protein>
<dbReference type="RefSeq" id="WP_160179136.1">
    <property type="nucleotide sequence ID" value="NZ_CP047656.1"/>
</dbReference>
<feature type="active site" description="Proton donor" evidence="4">
    <location>
        <position position="451"/>
    </location>
</feature>
<name>A0A857JL94_9ALTE</name>
<dbReference type="GO" id="GO:0016985">
    <property type="term" value="F:mannan endo-1,4-beta-mannosidase activity"/>
    <property type="evidence" value="ECO:0007669"/>
    <property type="project" value="UniProtKB-EC"/>
</dbReference>
<dbReference type="Gene3D" id="2.60.120.260">
    <property type="entry name" value="Galactose-binding domain-like"/>
    <property type="match status" value="4"/>
</dbReference>
<feature type="active site" description="Nucleophile" evidence="4">
    <location>
        <position position="548"/>
    </location>
</feature>
<evidence type="ECO:0000259" key="5">
    <source>
        <dbReference type="PROSITE" id="PS51764"/>
    </source>
</evidence>
<evidence type="ECO:0000313" key="6">
    <source>
        <dbReference type="EMBL" id="QHJ11384.1"/>
    </source>
</evidence>
<feature type="domain" description="GH26" evidence="5">
    <location>
        <begin position="291"/>
        <end position="605"/>
    </location>
</feature>